<accession>A0ABD5QSJ2</accession>
<keyword evidence="2" id="KW-1185">Reference proteome</keyword>
<comment type="caution">
    <text evidence="1">The sequence shown here is derived from an EMBL/GenBank/DDBJ whole genome shotgun (WGS) entry which is preliminary data.</text>
</comment>
<organism evidence="1 2">
    <name type="scientific">Halorubrum glutamatedens</name>
    <dbReference type="NCBI Taxonomy" id="2707018"/>
    <lineage>
        <taxon>Archaea</taxon>
        <taxon>Methanobacteriati</taxon>
        <taxon>Methanobacteriota</taxon>
        <taxon>Stenosarchaea group</taxon>
        <taxon>Halobacteria</taxon>
        <taxon>Halobacteriales</taxon>
        <taxon>Haloferacaceae</taxon>
        <taxon>Halorubrum</taxon>
    </lineage>
</organism>
<evidence type="ECO:0000313" key="2">
    <source>
        <dbReference type="Proteomes" id="UP001596145"/>
    </source>
</evidence>
<sequence>MSREPSREDPVKGDEYVLPDGSTEIVFLVEDGRVLTVSEYESIEAFEESVSTGRYVGTREEVATMPGVEAVDGSAPTPDDPEE</sequence>
<name>A0ABD5QSJ2_9EURY</name>
<proteinExistence type="predicted"/>
<dbReference type="Proteomes" id="UP001596145">
    <property type="component" value="Unassembled WGS sequence"/>
</dbReference>
<gene>
    <name evidence="1" type="ORF">ACFPJA_10250</name>
</gene>
<dbReference type="AlphaFoldDB" id="A0ABD5QSJ2"/>
<evidence type="ECO:0000313" key="1">
    <source>
        <dbReference type="EMBL" id="MFC5135093.1"/>
    </source>
</evidence>
<reference evidence="1 2" key="1">
    <citation type="journal article" date="2019" name="Int. J. Syst. Evol. Microbiol.">
        <title>The Global Catalogue of Microorganisms (GCM) 10K type strain sequencing project: providing services to taxonomists for standard genome sequencing and annotation.</title>
        <authorList>
            <consortium name="The Broad Institute Genomics Platform"/>
            <consortium name="The Broad Institute Genome Sequencing Center for Infectious Disease"/>
            <person name="Wu L."/>
            <person name="Ma J."/>
        </authorList>
    </citation>
    <scope>NUCLEOTIDE SEQUENCE [LARGE SCALE GENOMIC DNA]</scope>
    <source>
        <strain evidence="1 2">CGMCC 1.16026</strain>
    </source>
</reference>
<dbReference type="RefSeq" id="WP_122104848.1">
    <property type="nucleotide sequence ID" value="NZ_JBHSKV010000013.1"/>
</dbReference>
<protein>
    <submittedName>
        <fullName evidence="1">Uncharacterized protein</fullName>
    </submittedName>
</protein>
<dbReference type="EMBL" id="JBHSKV010000013">
    <property type="protein sequence ID" value="MFC5135093.1"/>
    <property type="molecule type" value="Genomic_DNA"/>
</dbReference>